<sequence>MDASKSARDEIRLKYFSGFSYVSLRVDIRGTGNLQGIFDDEYSEQELSDGLKILEWIQNQTWSNGKNLSGIISAYSTDDRYNNDIHYYGGCLAAQEALSWPTQMLILLSVPPHPLYQGGIDKDFDLINVWKERLHNLMPLDFYWIKHQNRNEYWRHGSVCEDYSKI</sequence>
<organism evidence="2 3">
    <name type="scientific">Rotaria socialis</name>
    <dbReference type="NCBI Taxonomy" id="392032"/>
    <lineage>
        <taxon>Eukaryota</taxon>
        <taxon>Metazoa</taxon>
        <taxon>Spiralia</taxon>
        <taxon>Gnathifera</taxon>
        <taxon>Rotifera</taxon>
        <taxon>Eurotatoria</taxon>
        <taxon>Bdelloidea</taxon>
        <taxon>Philodinida</taxon>
        <taxon>Philodinidae</taxon>
        <taxon>Rotaria</taxon>
    </lineage>
</organism>
<proteinExistence type="predicted"/>
<protein>
    <recommendedName>
        <fullName evidence="1">Xaa-Pro dipeptidyl-peptidase-like domain-containing protein</fullName>
    </recommendedName>
</protein>
<dbReference type="Pfam" id="PF02129">
    <property type="entry name" value="Peptidase_S15"/>
    <property type="match status" value="2"/>
</dbReference>
<evidence type="ECO:0000259" key="1">
    <source>
        <dbReference type="Pfam" id="PF02129"/>
    </source>
</evidence>
<feature type="domain" description="Xaa-Pro dipeptidyl-peptidase-like" evidence="1">
    <location>
        <begin position="21"/>
        <end position="66"/>
    </location>
</feature>
<dbReference type="InterPro" id="IPR000383">
    <property type="entry name" value="Xaa-Pro-like_dom"/>
</dbReference>
<reference evidence="2" key="1">
    <citation type="submission" date="2021-02" db="EMBL/GenBank/DDBJ databases">
        <authorList>
            <person name="Nowell W R."/>
        </authorList>
    </citation>
    <scope>NUCLEOTIDE SEQUENCE</scope>
</reference>
<dbReference type="EMBL" id="CAJNXB010003376">
    <property type="protein sequence ID" value="CAF3311542.1"/>
    <property type="molecule type" value="Genomic_DNA"/>
</dbReference>
<gene>
    <name evidence="2" type="ORF">TIS948_LOCUS19328</name>
</gene>
<dbReference type="OrthoDB" id="10045791at2759"/>
<dbReference type="SUPFAM" id="SSF53474">
    <property type="entry name" value="alpha/beta-Hydrolases"/>
    <property type="match status" value="1"/>
</dbReference>
<dbReference type="InterPro" id="IPR029058">
    <property type="entry name" value="AB_hydrolase_fold"/>
</dbReference>
<feature type="domain" description="Xaa-Pro dipeptidyl-peptidase-like" evidence="1">
    <location>
        <begin position="67"/>
        <end position="166"/>
    </location>
</feature>
<dbReference type="Gene3D" id="3.40.50.1820">
    <property type="entry name" value="alpha/beta hydrolase"/>
    <property type="match status" value="1"/>
</dbReference>
<accession>A0A817T272</accession>
<dbReference type="GO" id="GO:0016787">
    <property type="term" value="F:hydrolase activity"/>
    <property type="evidence" value="ECO:0007669"/>
    <property type="project" value="InterPro"/>
</dbReference>
<dbReference type="AlphaFoldDB" id="A0A817T272"/>
<evidence type="ECO:0000313" key="3">
    <source>
        <dbReference type="Proteomes" id="UP000663825"/>
    </source>
</evidence>
<name>A0A817T272_9BILA</name>
<evidence type="ECO:0000313" key="2">
    <source>
        <dbReference type="EMBL" id="CAF3311542.1"/>
    </source>
</evidence>
<dbReference type="Proteomes" id="UP000663825">
    <property type="component" value="Unassembled WGS sequence"/>
</dbReference>
<comment type="caution">
    <text evidence="2">The sequence shown here is derived from an EMBL/GenBank/DDBJ whole genome shotgun (WGS) entry which is preliminary data.</text>
</comment>